<evidence type="ECO:0000313" key="3">
    <source>
        <dbReference type="EMBL" id="CAD9828049.1"/>
    </source>
</evidence>
<feature type="signal peptide" evidence="2">
    <location>
        <begin position="1"/>
        <end position="23"/>
    </location>
</feature>
<protein>
    <recommendedName>
        <fullName evidence="4">Secreted protein</fullName>
    </recommendedName>
</protein>
<dbReference type="EMBL" id="HBHQ01029309">
    <property type="protein sequence ID" value="CAD9828049.1"/>
    <property type="molecule type" value="Transcribed_RNA"/>
</dbReference>
<name>A0A7S2URK3_9STRA</name>
<evidence type="ECO:0008006" key="4">
    <source>
        <dbReference type="Google" id="ProtNLM"/>
    </source>
</evidence>
<accession>A0A7S2URK3</accession>
<feature type="compositionally biased region" description="Basic residues" evidence="1">
    <location>
        <begin position="42"/>
        <end position="55"/>
    </location>
</feature>
<sequence>MSLFSFMICLIFGIALFSERINAQARGEKKQRHRSLEESALRKLRVGKRHSKKGGCSKGGCTEKPTGAPSNEPSSAPSKKPTAPPILLMPLRDASDQELENRWQPAPIDIDDWFDR</sequence>
<organism evidence="3">
    <name type="scientific">Attheya septentrionalis</name>
    <dbReference type="NCBI Taxonomy" id="420275"/>
    <lineage>
        <taxon>Eukaryota</taxon>
        <taxon>Sar</taxon>
        <taxon>Stramenopiles</taxon>
        <taxon>Ochrophyta</taxon>
        <taxon>Bacillariophyta</taxon>
        <taxon>Coscinodiscophyceae</taxon>
        <taxon>Chaetocerotophycidae</taxon>
        <taxon>Chaetocerotales</taxon>
        <taxon>Attheyaceae</taxon>
        <taxon>Attheya</taxon>
    </lineage>
</organism>
<dbReference type="AlphaFoldDB" id="A0A7S2URK3"/>
<gene>
    <name evidence="3" type="ORF">ASEP1449_LOCUS19884</name>
</gene>
<feature type="chain" id="PRO_5030582297" description="Secreted protein" evidence="2">
    <location>
        <begin position="24"/>
        <end position="116"/>
    </location>
</feature>
<keyword evidence="2" id="KW-0732">Signal</keyword>
<proteinExistence type="predicted"/>
<evidence type="ECO:0000256" key="1">
    <source>
        <dbReference type="SAM" id="MobiDB-lite"/>
    </source>
</evidence>
<evidence type="ECO:0000256" key="2">
    <source>
        <dbReference type="SAM" id="SignalP"/>
    </source>
</evidence>
<feature type="region of interest" description="Disordered" evidence="1">
    <location>
        <begin position="26"/>
        <end position="116"/>
    </location>
</feature>
<reference evidence="3" key="1">
    <citation type="submission" date="2021-01" db="EMBL/GenBank/DDBJ databases">
        <authorList>
            <person name="Corre E."/>
            <person name="Pelletier E."/>
            <person name="Niang G."/>
            <person name="Scheremetjew M."/>
            <person name="Finn R."/>
            <person name="Kale V."/>
            <person name="Holt S."/>
            <person name="Cochrane G."/>
            <person name="Meng A."/>
            <person name="Brown T."/>
            <person name="Cohen L."/>
        </authorList>
    </citation>
    <scope>NUCLEOTIDE SEQUENCE</scope>
    <source>
        <strain evidence="3">CCMP2084</strain>
    </source>
</reference>